<organism evidence="1 2">
    <name type="scientific">Violaceomyces palustris</name>
    <dbReference type="NCBI Taxonomy" id="1673888"/>
    <lineage>
        <taxon>Eukaryota</taxon>
        <taxon>Fungi</taxon>
        <taxon>Dikarya</taxon>
        <taxon>Basidiomycota</taxon>
        <taxon>Ustilaginomycotina</taxon>
        <taxon>Ustilaginomycetes</taxon>
        <taxon>Violaceomycetales</taxon>
        <taxon>Violaceomycetaceae</taxon>
        <taxon>Violaceomyces</taxon>
    </lineage>
</organism>
<gene>
    <name evidence="1" type="ORF">IE53DRAFT_28261</name>
</gene>
<sequence length="508" mass="55462">MVSSALQHVTPHHPDPRHPTNLSNTRKLLMLFTLSFVAWNANYMAAAHLTAFPEIAHDYHVSIAAAANTVGVGILGLGTGALLWNPISQSIGRRTAMLLGWGLQFPCTFWIAFAKSYNSFCAGIFFCGFGGSVSQTVPAAIIADTFSPRHRGAAIALWSLFLLIGPLSAPIVGAAVMTAKEWKWLDYVLIMISGLSAILLVFLVPETMYIEAGASSGNRNVGAPTLTQGGSSIEEMDDAKDKAISEENEVGRVRTATPDQEKNFAPGRLGMAYKPWEEPKRFLWSAAQPILQMRYMTITIPSIWYSVVFAWSVGMTVVMPRTLPQPPWHFTTIKVGLCYFAGIIGGVIGKFAGGFFADGTVNYFVKRNGGGRTPEYRLWAALPQLVMVALGLLLFGLGFDHKKHWSMIVIGGMAPYYFANSALSGILQTYIVECHVEKAVHSVALFNFLKCIFAFAAPFFIPEWAFPNFEKAYVTQACVSTGSGLLILLALLFFGKKIRSAQNMPSFG</sequence>
<evidence type="ECO:0000313" key="1">
    <source>
        <dbReference type="EMBL" id="PWN51954.1"/>
    </source>
</evidence>
<proteinExistence type="predicted"/>
<reference evidence="1 2" key="1">
    <citation type="journal article" date="2018" name="Mol. Biol. Evol.">
        <title>Broad Genomic Sampling Reveals a Smut Pathogenic Ancestry of the Fungal Clade Ustilaginomycotina.</title>
        <authorList>
            <person name="Kijpornyongpan T."/>
            <person name="Mondo S.J."/>
            <person name="Barry K."/>
            <person name="Sandor L."/>
            <person name="Lee J."/>
            <person name="Lipzen A."/>
            <person name="Pangilinan J."/>
            <person name="LaButti K."/>
            <person name="Hainaut M."/>
            <person name="Henrissat B."/>
            <person name="Grigoriev I.V."/>
            <person name="Spatafora J.W."/>
            <person name="Aime M.C."/>
        </authorList>
    </citation>
    <scope>NUCLEOTIDE SEQUENCE [LARGE SCALE GENOMIC DNA]</scope>
    <source>
        <strain evidence="1 2">SA 807</strain>
    </source>
</reference>
<dbReference type="Proteomes" id="UP000245626">
    <property type="component" value="Unassembled WGS sequence"/>
</dbReference>
<name>A0ACD0P1Z2_9BASI</name>
<accession>A0ACD0P1Z2</accession>
<keyword evidence="2" id="KW-1185">Reference proteome</keyword>
<dbReference type="EMBL" id="KZ819806">
    <property type="protein sequence ID" value="PWN51954.1"/>
    <property type="molecule type" value="Genomic_DNA"/>
</dbReference>
<protein>
    <submittedName>
        <fullName evidence="1">MFS general substrate transporter</fullName>
    </submittedName>
</protein>
<evidence type="ECO:0000313" key="2">
    <source>
        <dbReference type="Proteomes" id="UP000245626"/>
    </source>
</evidence>